<accession>A0A2M8QDC3</accession>
<evidence type="ECO:0000259" key="4">
    <source>
        <dbReference type="PROSITE" id="PS50893"/>
    </source>
</evidence>
<dbReference type="Gene3D" id="3.40.50.300">
    <property type="entry name" value="P-loop containing nucleotide triphosphate hydrolases"/>
    <property type="match status" value="1"/>
</dbReference>
<dbReference type="Pfam" id="PF00005">
    <property type="entry name" value="ABC_tran"/>
    <property type="match status" value="1"/>
</dbReference>
<dbReference type="PROSITE" id="PS50893">
    <property type="entry name" value="ABC_TRANSPORTER_2"/>
    <property type="match status" value="1"/>
</dbReference>
<dbReference type="GO" id="GO:0098796">
    <property type="term" value="C:membrane protein complex"/>
    <property type="evidence" value="ECO:0007669"/>
    <property type="project" value="UniProtKB-ARBA"/>
</dbReference>
<dbReference type="GO" id="GO:0005886">
    <property type="term" value="C:plasma membrane"/>
    <property type="evidence" value="ECO:0007669"/>
    <property type="project" value="TreeGrafter"/>
</dbReference>
<keyword evidence="1" id="KW-0813">Transport</keyword>
<keyword evidence="2" id="KW-0547">Nucleotide-binding</keyword>
<dbReference type="GO" id="GO:0022857">
    <property type="term" value="F:transmembrane transporter activity"/>
    <property type="evidence" value="ECO:0007669"/>
    <property type="project" value="TreeGrafter"/>
</dbReference>
<dbReference type="SMART" id="SM00382">
    <property type="entry name" value="AAA"/>
    <property type="match status" value="1"/>
</dbReference>
<gene>
    <name evidence="5" type="ORF">CUN48_07125</name>
</gene>
<reference evidence="5 6" key="1">
    <citation type="submission" date="2017-11" db="EMBL/GenBank/DDBJ databases">
        <title>Evolution of Phototrophy in the Chloroflexi Phylum Driven by Horizontal Gene Transfer.</title>
        <authorList>
            <person name="Ward L.M."/>
            <person name="Hemp J."/>
            <person name="Shih P.M."/>
            <person name="Mcglynn S.E."/>
            <person name="Fischer W."/>
        </authorList>
    </citation>
    <scope>NUCLEOTIDE SEQUENCE [LARGE SCALE GENOMIC DNA]</scope>
    <source>
        <strain evidence="5">JP3_7</strain>
    </source>
</reference>
<dbReference type="InterPro" id="IPR027417">
    <property type="entry name" value="P-loop_NTPase"/>
</dbReference>
<protein>
    <submittedName>
        <fullName evidence="5">ABC transporter ATP-binding protein</fullName>
    </submittedName>
</protein>
<sequence>MADQTTDNCVGVIKLDRVTKAYEEGGARRVVLNDVSIAFGCGEFIVLLGKSGSGKSTLLNLIGGIDAPTSGDVWINGQAITRMSDAERTRFRRRHIGFVFQAFNLIPTLSVLENVMLPLELNGRPSPEARRRAEALLDQVGLAHRIGAFPDRLSGGEQQRVAIARALINDPLVVLADEPTGNLDYDTGQLVLDLLDTLTRQAGKNLVMVTHSEEVVGVADRVFRLRDGKLVEDHLAPHQPAVSV</sequence>
<keyword evidence="3 5" id="KW-0067">ATP-binding</keyword>
<dbReference type="EMBL" id="PGTN01000036">
    <property type="protein sequence ID" value="PJF47768.1"/>
    <property type="molecule type" value="Genomic_DNA"/>
</dbReference>
<evidence type="ECO:0000256" key="2">
    <source>
        <dbReference type="ARBA" id="ARBA00022741"/>
    </source>
</evidence>
<dbReference type="FunFam" id="3.40.50.300:FF:000032">
    <property type="entry name" value="Export ABC transporter ATP-binding protein"/>
    <property type="match status" value="1"/>
</dbReference>
<name>A0A2M8QDC3_9CHLR</name>
<dbReference type="InterPro" id="IPR003593">
    <property type="entry name" value="AAA+_ATPase"/>
</dbReference>
<evidence type="ECO:0000256" key="1">
    <source>
        <dbReference type="ARBA" id="ARBA00022448"/>
    </source>
</evidence>
<evidence type="ECO:0000256" key="3">
    <source>
        <dbReference type="ARBA" id="ARBA00022840"/>
    </source>
</evidence>
<dbReference type="CDD" id="cd03255">
    <property type="entry name" value="ABC_MJ0796_LolCDE_FtsE"/>
    <property type="match status" value="1"/>
</dbReference>
<dbReference type="SUPFAM" id="SSF52540">
    <property type="entry name" value="P-loop containing nucleoside triphosphate hydrolases"/>
    <property type="match status" value="1"/>
</dbReference>
<dbReference type="AlphaFoldDB" id="A0A2M8QDC3"/>
<dbReference type="GO" id="GO:0005524">
    <property type="term" value="F:ATP binding"/>
    <property type="evidence" value="ECO:0007669"/>
    <property type="project" value="UniProtKB-KW"/>
</dbReference>
<dbReference type="InterPro" id="IPR017911">
    <property type="entry name" value="MacB-like_ATP-bd"/>
</dbReference>
<evidence type="ECO:0000313" key="6">
    <source>
        <dbReference type="Proteomes" id="UP000230790"/>
    </source>
</evidence>
<dbReference type="PROSITE" id="PS00211">
    <property type="entry name" value="ABC_TRANSPORTER_1"/>
    <property type="match status" value="1"/>
</dbReference>
<dbReference type="Proteomes" id="UP000230790">
    <property type="component" value="Unassembled WGS sequence"/>
</dbReference>
<feature type="domain" description="ABC transporter" evidence="4">
    <location>
        <begin position="13"/>
        <end position="244"/>
    </location>
</feature>
<dbReference type="InterPro" id="IPR015854">
    <property type="entry name" value="ABC_transpr_LolD-like"/>
</dbReference>
<organism evidence="5 6">
    <name type="scientific">Candidatus Thermofonsia Clade 3 bacterium</name>
    <dbReference type="NCBI Taxonomy" id="2364212"/>
    <lineage>
        <taxon>Bacteria</taxon>
        <taxon>Bacillati</taxon>
        <taxon>Chloroflexota</taxon>
        <taxon>Candidatus Thermofontia</taxon>
        <taxon>Candidatus Thermofonsia Clade 3</taxon>
    </lineage>
</organism>
<dbReference type="GO" id="GO:0016887">
    <property type="term" value="F:ATP hydrolysis activity"/>
    <property type="evidence" value="ECO:0007669"/>
    <property type="project" value="InterPro"/>
</dbReference>
<dbReference type="InterPro" id="IPR017871">
    <property type="entry name" value="ABC_transporter-like_CS"/>
</dbReference>
<dbReference type="PANTHER" id="PTHR24220:SF685">
    <property type="entry name" value="ABC TRANSPORTER RELATED"/>
    <property type="match status" value="1"/>
</dbReference>
<dbReference type="PANTHER" id="PTHR24220">
    <property type="entry name" value="IMPORT ATP-BINDING PROTEIN"/>
    <property type="match status" value="1"/>
</dbReference>
<comment type="caution">
    <text evidence="5">The sequence shown here is derived from an EMBL/GenBank/DDBJ whole genome shotgun (WGS) entry which is preliminary data.</text>
</comment>
<dbReference type="InterPro" id="IPR003439">
    <property type="entry name" value="ABC_transporter-like_ATP-bd"/>
</dbReference>
<proteinExistence type="predicted"/>
<evidence type="ECO:0000313" key="5">
    <source>
        <dbReference type="EMBL" id="PJF47768.1"/>
    </source>
</evidence>